<organism evidence="1 2">
    <name type="scientific">Scomber scombrus</name>
    <name type="common">Atlantic mackerel</name>
    <name type="synonym">Scomber vernalis</name>
    <dbReference type="NCBI Taxonomy" id="13677"/>
    <lineage>
        <taxon>Eukaryota</taxon>
        <taxon>Metazoa</taxon>
        <taxon>Chordata</taxon>
        <taxon>Craniata</taxon>
        <taxon>Vertebrata</taxon>
        <taxon>Euteleostomi</taxon>
        <taxon>Actinopterygii</taxon>
        <taxon>Neopterygii</taxon>
        <taxon>Teleostei</taxon>
        <taxon>Neoteleostei</taxon>
        <taxon>Acanthomorphata</taxon>
        <taxon>Pelagiaria</taxon>
        <taxon>Scombriformes</taxon>
        <taxon>Scombridae</taxon>
        <taxon>Scomber</taxon>
    </lineage>
</organism>
<evidence type="ECO:0000313" key="1">
    <source>
        <dbReference type="EMBL" id="CAK6954429.1"/>
    </source>
</evidence>
<dbReference type="EMBL" id="CAWUFR010000017">
    <property type="protein sequence ID" value="CAK6954429.1"/>
    <property type="molecule type" value="Genomic_DNA"/>
</dbReference>
<sequence length="130" mass="14856">MLINTSINGYNNFENVTITTALTAWRNDNKTQNLTQTSRKYTPVVWNNQELLQDNKVFNFTVRKGEDITESTTNNCSNNCNTNKLAEGMKIWLLDGFEEEHLSPIRESTVGLKSCFEYPECDVCSFGDVK</sequence>
<accession>A0AAV1N4S2</accession>
<keyword evidence="2" id="KW-1185">Reference proteome</keyword>
<comment type="caution">
    <text evidence="1">The sequence shown here is derived from an EMBL/GenBank/DDBJ whole genome shotgun (WGS) entry which is preliminary data.</text>
</comment>
<evidence type="ECO:0000313" key="2">
    <source>
        <dbReference type="Proteomes" id="UP001314229"/>
    </source>
</evidence>
<dbReference type="Proteomes" id="UP001314229">
    <property type="component" value="Unassembled WGS sequence"/>
</dbReference>
<reference evidence="1 2" key="1">
    <citation type="submission" date="2024-01" db="EMBL/GenBank/DDBJ databases">
        <authorList>
            <person name="Alioto T."/>
            <person name="Alioto T."/>
            <person name="Gomez Garrido J."/>
        </authorList>
    </citation>
    <scope>NUCLEOTIDE SEQUENCE [LARGE SCALE GENOMIC DNA]</scope>
</reference>
<name>A0AAV1N4S2_SCOSC</name>
<dbReference type="AlphaFoldDB" id="A0AAV1N4S2"/>
<gene>
    <name evidence="1" type="ORF">FSCOSCO3_A037162</name>
</gene>
<protein>
    <submittedName>
        <fullName evidence="1">Uncharacterized protein</fullName>
    </submittedName>
</protein>
<proteinExistence type="predicted"/>